<evidence type="ECO:0000313" key="11">
    <source>
        <dbReference type="Proteomes" id="UP000285258"/>
    </source>
</evidence>
<dbReference type="PANTHER" id="PTHR47053">
    <property type="entry name" value="MUREIN DD-ENDOPEPTIDASE MEPH-RELATED"/>
    <property type="match status" value="1"/>
</dbReference>
<evidence type="ECO:0000256" key="7">
    <source>
        <dbReference type="SAM" id="MobiDB-lite"/>
    </source>
</evidence>
<dbReference type="InterPro" id="IPR038765">
    <property type="entry name" value="Papain-like_cys_pep_sf"/>
</dbReference>
<keyword evidence="5" id="KW-0788">Thiol protease</keyword>
<gene>
    <name evidence="10" type="ORF">DMP12_07435</name>
</gene>
<keyword evidence="2" id="KW-0645">Protease</keyword>
<comment type="similarity">
    <text evidence="1">Belongs to the peptidase C40 family.</text>
</comment>
<dbReference type="AlphaFoldDB" id="A0A423UKD4"/>
<dbReference type="Pfam" id="PF00877">
    <property type="entry name" value="NLPC_P60"/>
    <property type="match status" value="1"/>
</dbReference>
<feature type="region of interest" description="Disordered" evidence="7">
    <location>
        <begin position="232"/>
        <end position="259"/>
    </location>
</feature>
<dbReference type="PROSITE" id="PS51935">
    <property type="entry name" value="NLPC_P60"/>
    <property type="match status" value="1"/>
</dbReference>
<dbReference type="Pfam" id="PF24568">
    <property type="entry name" value="CC_PcsB"/>
    <property type="match status" value="1"/>
</dbReference>
<feature type="coiled-coil region" evidence="6">
    <location>
        <begin position="42"/>
        <end position="100"/>
    </location>
</feature>
<dbReference type="InterPro" id="IPR057309">
    <property type="entry name" value="PcsB_CC"/>
</dbReference>
<accession>A0A423UKD4</accession>
<evidence type="ECO:0000256" key="2">
    <source>
        <dbReference type="ARBA" id="ARBA00022670"/>
    </source>
</evidence>
<reference evidence="11" key="1">
    <citation type="submission" date="2018-05" db="EMBL/GenBank/DDBJ databases">
        <title>Genome Sequencing of selected type strains of the family Eggerthellaceae.</title>
        <authorList>
            <person name="Danylec N."/>
            <person name="Stoll D.A."/>
            <person name="Doetsch A."/>
            <person name="Huch M."/>
        </authorList>
    </citation>
    <scope>NUCLEOTIDE SEQUENCE [LARGE SCALE GENOMIC DNA]</scope>
    <source>
        <strain evidence="11">DSM 27213</strain>
    </source>
</reference>
<feature type="coiled-coil region" evidence="6">
    <location>
        <begin position="150"/>
        <end position="223"/>
    </location>
</feature>
<evidence type="ECO:0000256" key="1">
    <source>
        <dbReference type="ARBA" id="ARBA00007074"/>
    </source>
</evidence>
<feature type="compositionally biased region" description="Gly residues" evidence="7">
    <location>
        <begin position="236"/>
        <end position="245"/>
    </location>
</feature>
<proteinExistence type="inferred from homology"/>
<keyword evidence="3 8" id="KW-0732">Signal</keyword>
<keyword evidence="6" id="KW-0175">Coiled coil</keyword>
<protein>
    <submittedName>
        <fullName evidence="10">Hydrolase Nlp/P60</fullName>
    </submittedName>
</protein>
<evidence type="ECO:0000259" key="9">
    <source>
        <dbReference type="PROSITE" id="PS51935"/>
    </source>
</evidence>
<comment type="caution">
    <text evidence="10">The sequence shown here is derived from an EMBL/GenBank/DDBJ whole genome shotgun (WGS) entry which is preliminary data.</text>
</comment>
<evidence type="ECO:0000256" key="4">
    <source>
        <dbReference type="ARBA" id="ARBA00022801"/>
    </source>
</evidence>
<dbReference type="PANTHER" id="PTHR47053:SF1">
    <property type="entry name" value="MUREIN DD-ENDOPEPTIDASE MEPH-RELATED"/>
    <property type="match status" value="1"/>
</dbReference>
<dbReference type="InterPro" id="IPR000064">
    <property type="entry name" value="NLP_P60_dom"/>
</dbReference>
<evidence type="ECO:0000256" key="6">
    <source>
        <dbReference type="SAM" id="Coils"/>
    </source>
</evidence>
<name>A0A423UKD4_9ACTN</name>
<dbReference type="SUPFAM" id="SSF54001">
    <property type="entry name" value="Cysteine proteinases"/>
    <property type="match status" value="1"/>
</dbReference>
<evidence type="ECO:0000256" key="5">
    <source>
        <dbReference type="ARBA" id="ARBA00022807"/>
    </source>
</evidence>
<dbReference type="Gene3D" id="6.10.250.3150">
    <property type="match status" value="1"/>
</dbReference>
<dbReference type="EMBL" id="QIBW01000007">
    <property type="protein sequence ID" value="ROT89938.1"/>
    <property type="molecule type" value="Genomic_DNA"/>
</dbReference>
<organism evidence="10 11">
    <name type="scientific">Gordonibacter urolithinfaciens</name>
    <dbReference type="NCBI Taxonomy" id="1335613"/>
    <lineage>
        <taxon>Bacteria</taxon>
        <taxon>Bacillati</taxon>
        <taxon>Actinomycetota</taxon>
        <taxon>Coriobacteriia</taxon>
        <taxon>Eggerthellales</taxon>
        <taxon>Eggerthellaceae</taxon>
        <taxon>Gordonibacter</taxon>
    </lineage>
</organism>
<sequence>MQHSATKARAKGALAGFVAASLAASLMIPSLAFAEPTSAEKQAEAQSALASLNAMQEKLEQTAIAYDEAVAAQEEAEANRNEAQARIDEATGQIADLQDHLGTRARSMYRTGNSTLLDLLFGSTTFAAFATNWDLLNTLNQNDADLVQQTKDLRAEVQEQEAVLAEQERIAKEKADEAKRSKDETAGTIASMQATYDSLSAEAAALLEQERAAQQAAEAAKAQDVVDASIQQATGGNTGNTGGNPGYTPSPSPGPSYDEAIADTVVGRAYSQIGKAYGYGDPSYGAGPNEYDCSGFVSFCLSGSYSRMGSTSTFMGWPTVSDPQPGDVCVNSGHCGIYIGNNQMIHAATYGVGVVVGPVQAGMKIVRP</sequence>
<evidence type="ECO:0000256" key="8">
    <source>
        <dbReference type="SAM" id="SignalP"/>
    </source>
</evidence>
<keyword evidence="4 10" id="KW-0378">Hydrolase</keyword>
<feature type="signal peptide" evidence="8">
    <location>
        <begin position="1"/>
        <end position="34"/>
    </location>
</feature>
<dbReference type="RefSeq" id="WP_096228145.1">
    <property type="nucleotide sequence ID" value="NZ_CP168029.1"/>
</dbReference>
<feature type="chain" id="PRO_5019240734" evidence="8">
    <location>
        <begin position="35"/>
        <end position="368"/>
    </location>
</feature>
<dbReference type="InterPro" id="IPR051202">
    <property type="entry name" value="Peptidase_C40"/>
</dbReference>
<dbReference type="GO" id="GO:0006508">
    <property type="term" value="P:proteolysis"/>
    <property type="evidence" value="ECO:0007669"/>
    <property type="project" value="UniProtKB-KW"/>
</dbReference>
<dbReference type="GO" id="GO:0008234">
    <property type="term" value="F:cysteine-type peptidase activity"/>
    <property type="evidence" value="ECO:0007669"/>
    <property type="project" value="UniProtKB-KW"/>
</dbReference>
<feature type="domain" description="NlpC/P60" evidence="9">
    <location>
        <begin position="259"/>
        <end position="368"/>
    </location>
</feature>
<dbReference type="Gene3D" id="3.90.1720.10">
    <property type="entry name" value="endopeptidase domain like (from Nostoc punctiforme)"/>
    <property type="match status" value="1"/>
</dbReference>
<evidence type="ECO:0000313" key="10">
    <source>
        <dbReference type="EMBL" id="ROT89938.1"/>
    </source>
</evidence>
<evidence type="ECO:0000256" key="3">
    <source>
        <dbReference type="ARBA" id="ARBA00022729"/>
    </source>
</evidence>
<dbReference type="Proteomes" id="UP000285258">
    <property type="component" value="Unassembled WGS sequence"/>
</dbReference>